<gene>
    <name evidence="2" type="ORF">GCM10007350_03580</name>
</gene>
<dbReference type="Pfam" id="PF13621">
    <property type="entry name" value="Cupin_8"/>
    <property type="match status" value="1"/>
</dbReference>
<dbReference type="Gene3D" id="2.60.120.650">
    <property type="entry name" value="Cupin"/>
    <property type="match status" value="1"/>
</dbReference>
<dbReference type="InterPro" id="IPR003347">
    <property type="entry name" value="JmjC_dom"/>
</dbReference>
<reference evidence="3" key="1">
    <citation type="journal article" date="2019" name="Int. J. Syst. Evol. Microbiol.">
        <title>The Global Catalogue of Microorganisms (GCM) 10K type strain sequencing project: providing services to taxonomists for standard genome sequencing and annotation.</title>
        <authorList>
            <consortium name="The Broad Institute Genomics Platform"/>
            <consortium name="The Broad Institute Genome Sequencing Center for Infectious Disease"/>
            <person name="Wu L."/>
            <person name="Ma J."/>
        </authorList>
    </citation>
    <scope>NUCLEOTIDE SEQUENCE [LARGE SCALE GENOMIC DNA]</scope>
    <source>
        <strain evidence="3">KCTC 23701</strain>
    </source>
</reference>
<comment type="caution">
    <text evidence="2">The sequence shown here is derived from an EMBL/GenBank/DDBJ whole genome shotgun (WGS) entry which is preliminary data.</text>
</comment>
<dbReference type="SUPFAM" id="SSF51197">
    <property type="entry name" value="Clavaminate synthase-like"/>
    <property type="match status" value="1"/>
</dbReference>
<name>A0ABQ3GV16_9NEIS</name>
<evidence type="ECO:0000259" key="1">
    <source>
        <dbReference type="PROSITE" id="PS51184"/>
    </source>
</evidence>
<accession>A0ABQ3GV16</accession>
<dbReference type="PANTHER" id="PTHR12461">
    <property type="entry name" value="HYPOXIA-INDUCIBLE FACTOR 1 ALPHA INHIBITOR-RELATED"/>
    <property type="match status" value="1"/>
</dbReference>
<dbReference type="PROSITE" id="PS51184">
    <property type="entry name" value="JMJC"/>
    <property type="match status" value="1"/>
</dbReference>
<feature type="domain" description="JmjC" evidence="1">
    <location>
        <begin position="186"/>
        <end position="337"/>
    </location>
</feature>
<protein>
    <recommendedName>
        <fullName evidence="1">JmjC domain-containing protein</fullName>
    </recommendedName>
</protein>
<dbReference type="PANTHER" id="PTHR12461:SF105">
    <property type="entry name" value="HYPOXIA-INDUCIBLE FACTOR 1-ALPHA INHIBITOR"/>
    <property type="match status" value="1"/>
</dbReference>
<dbReference type="InterPro" id="IPR041667">
    <property type="entry name" value="Cupin_8"/>
</dbReference>
<dbReference type="SMART" id="SM00558">
    <property type="entry name" value="JmjC"/>
    <property type="match status" value="1"/>
</dbReference>
<dbReference type="RefSeq" id="WP_189458433.1">
    <property type="nucleotide sequence ID" value="NZ_BMYO01000001.1"/>
</dbReference>
<organism evidence="2 3">
    <name type="scientific">Jeongeupia chitinilytica</name>
    <dbReference type="NCBI Taxonomy" id="1041641"/>
    <lineage>
        <taxon>Bacteria</taxon>
        <taxon>Pseudomonadati</taxon>
        <taxon>Pseudomonadota</taxon>
        <taxon>Betaproteobacteria</taxon>
        <taxon>Neisseriales</taxon>
        <taxon>Chitinibacteraceae</taxon>
        <taxon>Jeongeupia</taxon>
    </lineage>
</organism>
<evidence type="ECO:0000313" key="3">
    <source>
        <dbReference type="Proteomes" id="UP000604737"/>
    </source>
</evidence>
<keyword evidence="3" id="KW-1185">Reference proteome</keyword>
<sequence>MDSLSSMQVDNEWRRWIAENLILGSVPQSLCDVMVAAGVAADEARREVEAAQTSPYIAGATRLKNRLAKHDWILDIQRKLNRQFELKIERHHKLGRERFYREFYSTGRPVIITGMLDDWPAMQKWNLDYFASAYGDAEVQVQFGRDRDAQYEINSVQHRQTMRFGDYVAMIGKAGRTNDFYMTANNTSQNRRALSGLWRDLLPLSEYQDGTSPDDGFFWLGPAGTITPFHHDLTNNFMAQVIGRKRVLLIPPAEVARVYNHRHCFCEVDGRAIDYNRFPMMRDVQVLECILNPGEILFLPVGCWHFVEGLDASCTVSSINFRWDNDFTGFYPGQLDY</sequence>
<dbReference type="EMBL" id="BMYO01000001">
    <property type="protein sequence ID" value="GHD56434.1"/>
    <property type="molecule type" value="Genomic_DNA"/>
</dbReference>
<dbReference type="Proteomes" id="UP000604737">
    <property type="component" value="Unassembled WGS sequence"/>
</dbReference>
<evidence type="ECO:0000313" key="2">
    <source>
        <dbReference type="EMBL" id="GHD56434.1"/>
    </source>
</evidence>
<proteinExistence type="predicted"/>